<gene>
    <name evidence="5" type="ORF">HYN04_11935</name>
</gene>
<dbReference type="EMBL" id="CP029479">
    <property type="protein sequence ID" value="AWM78394.1"/>
    <property type="molecule type" value="Genomic_DNA"/>
</dbReference>
<dbReference type="InterPro" id="IPR036969">
    <property type="entry name" value="Citrate_synthase_sf"/>
</dbReference>
<dbReference type="GO" id="GO:0036440">
    <property type="term" value="F:citrate synthase activity"/>
    <property type="evidence" value="ECO:0007669"/>
    <property type="project" value="UniProtKB-EC"/>
</dbReference>
<evidence type="ECO:0000256" key="1">
    <source>
        <dbReference type="ARBA" id="ARBA00004751"/>
    </source>
</evidence>
<dbReference type="PANTHER" id="PTHR11739:SF4">
    <property type="entry name" value="CITRATE SYNTHASE, PEROXISOMAL"/>
    <property type="match status" value="1"/>
</dbReference>
<comment type="pathway">
    <text evidence="1">Carbohydrate metabolism; tricarboxylic acid cycle; isocitrate from oxaloacetate: step 1/2.</text>
</comment>
<dbReference type="RefSeq" id="WP_110450960.1">
    <property type="nucleotide sequence ID" value="NZ_CP029479.1"/>
</dbReference>
<dbReference type="Gene3D" id="1.10.580.10">
    <property type="entry name" value="Citrate Synthase, domain 1"/>
    <property type="match status" value="1"/>
</dbReference>
<accession>A0A2Z3I4E3</accession>
<dbReference type="KEGG" id="phb:HYN04_11935"/>
<dbReference type="InterPro" id="IPR016142">
    <property type="entry name" value="Citrate_synth-like_lrg_a-sub"/>
</dbReference>
<dbReference type="OrthoDB" id="9786046at2"/>
<dbReference type="GO" id="GO:0006099">
    <property type="term" value="P:tricarboxylic acid cycle"/>
    <property type="evidence" value="ECO:0007669"/>
    <property type="project" value="UniProtKB-UniPathway"/>
</dbReference>
<keyword evidence="4" id="KW-0808">Transferase</keyword>
<sequence length="388" mass="40298">MADWLTAAAVQDRLGLKPQTLYAYVSRGLLTARADPGDSRRSLYRAREVEALAERRRRSRRPSEVAAGAMTWGEPVLASAITTVQAGRPWYRGRDALLLAETETLESVARLLRGGDGVTLKRSDRPEPPSAGPPLSRAFLALAARAAEASPALGQPALARSAEAALLLDIFADALAAETDSGPIHLRLAKAWRLGPGGPAADLIRRTLVLLADHELNPSAFAARVAASTGASLAASALAGLAALSGPRHGGAPAALARLRAEVLAQGPDAAVAARVAEDRGIPGFGHPLYPDGDPRAAALLARFNPPEDLARLAEQVRATTGLAPNVDFALVAVCDHLGAPEGAALSLFAAARCAGWLAHALEQVQDGGLIRPRARYTGPPPESAPDA</sequence>
<dbReference type="UniPathway" id="UPA00223">
    <property type="reaction ID" value="UER00717"/>
</dbReference>
<dbReference type="Pfam" id="PF00285">
    <property type="entry name" value="Citrate_synt"/>
    <property type="match status" value="1"/>
</dbReference>
<dbReference type="PANTHER" id="PTHR11739">
    <property type="entry name" value="CITRATE SYNTHASE"/>
    <property type="match status" value="1"/>
</dbReference>
<dbReference type="EC" id="2.3.3.16" evidence="3"/>
<evidence type="ECO:0000256" key="3">
    <source>
        <dbReference type="ARBA" id="ARBA00012972"/>
    </source>
</evidence>
<proteinExistence type="inferred from homology"/>
<dbReference type="GO" id="GO:0005829">
    <property type="term" value="C:cytosol"/>
    <property type="evidence" value="ECO:0007669"/>
    <property type="project" value="TreeGrafter"/>
</dbReference>
<protein>
    <recommendedName>
        <fullName evidence="3">citrate synthase (unknown stereospecificity)</fullName>
        <ecNumber evidence="3">2.3.3.16</ecNumber>
    </recommendedName>
</protein>
<dbReference type="InterPro" id="IPR002020">
    <property type="entry name" value="Citrate_synthase"/>
</dbReference>
<reference evidence="6" key="1">
    <citation type="submission" date="2018-05" db="EMBL/GenBank/DDBJ databases">
        <title>Genome sequencing of Phenylobacterium sp. HYN0004.</title>
        <authorList>
            <person name="Yi H."/>
            <person name="Baek C."/>
        </authorList>
    </citation>
    <scope>NUCLEOTIDE SEQUENCE [LARGE SCALE GENOMIC DNA]</scope>
    <source>
        <strain evidence="6">HYN0004</strain>
    </source>
</reference>
<name>A0A2Z3I4E3_9CAUL</name>
<dbReference type="CDD" id="cd06102">
    <property type="entry name" value="citrate_synt_like_2"/>
    <property type="match status" value="1"/>
</dbReference>
<organism evidence="5 6">
    <name type="scientific">Phenylobacterium parvum</name>
    <dbReference type="NCBI Taxonomy" id="2201350"/>
    <lineage>
        <taxon>Bacteria</taxon>
        <taxon>Pseudomonadati</taxon>
        <taxon>Pseudomonadota</taxon>
        <taxon>Alphaproteobacteria</taxon>
        <taxon>Caulobacterales</taxon>
        <taxon>Caulobacteraceae</taxon>
        <taxon>Phenylobacterium</taxon>
    </lineage>
</organism>
<dbReference type="InterPro" id="IPR016143">
    <property type="entry name" value="Citrate_synth-like_sm_a-sub"/>
</dbReference>
<keyword evidence="6" id="KW-1185">Reference proteome</keyword>
<dbReference type="Gene3D" id="1.10.230.10">
    <property type="entry name" value="Cytochrome P450-Terp, domain 2"/>
    <property type="match status" value="1"/>
</dbReference>
<evidence type="ECO:0000256" key="2">
    <source>
        <dbReference type="ARBA" id="ARBA00010566"/>
    </source>
</evidence>
<dbReference type="PRINTS" id="PR00143">
    <property type="entry name" value="CITRTSNTHASE"/>
</dbReference>
<dbReference type="SUPFAM" id="SSF48256">
    <property type="entry name" value="Citrate synthase"/>
    <property type="match status" value="1"/>
</dbReference>
<evidence type="ECO:0000313" key="5">
    <source>
        <dbReference type="EMBL" id="AWM78394.1"/>
    </source>
</evidence>
<dbReference type="Proteomes" id="UP000247763">
    <property type="component" value="Chromosome"/>
</dbReference>
<dbReference type="GO" id="GO:0005975">
    <property type="term" value="P:carbohydrate metabolic process"/>
    <property type="evidence" value="ECO:0007669"/>
    <property type="project" value="TreeGrafter"/>
</dbReference>
<evidence type="ECO:0000256" key="4">
    <source>
        <dbReference type="ARBA" id="ARBA00022679"/>
    </source>
</evidence>
<evidence type="ECO:0000313" key="6">
    <source>
        <dbReference type="Proteomes" id="UP000247763"/>
    </source>
</evidence>
<dbReference type="AlphaFoldDB" id="A0A2Z3I4E3"/>
<comment type="similarity">
    <text evidence="2">Belongs to the citrate synthase family.</text>
</comment>